<dbReference type="AlphaFoldDB" id="A0A2Z4RB83"/>
<gene>
    <name evidence="1" type="ORF">NCTC9426_01571</name>
</gene>
<name>A0A2Z4RB83_MORBO</name>
<dbReference type="KEGG" id="mboi:DQF64_10035"/>
<dbReference type="Proteomes" id="UP000254133">
    <property type="component" value="Unassembled WGS sequence"/>
</dbReference>
<dbReference type="InterPro" id="IPR035944">
    <property type="entry name" value="YfbM-like_sf"/>
</dbReference>
<accession>A0A2Z4RB83</accession>
<dbReference type="EMBL" id="UGPZ01000002">
    <property type="protein sequence ID" value="STY91513.1"/>
    <property type="molecule type" value="Genomic_DNA"/>
</dbReference>
<proteinExistence type="predicted"/>
<sequence length="177" mass="20815">MGIYASYYAVDDNQVKEFKALLSEDDDDNVELFFECLEEFEDDDNEENYTDLDKLWDGLHVLLTGFNSDDEYNANKTPEQLALYYGFFGQETLNEEVYLLNADKVIDVVNALNKINIDELLYNVNFDDFGKADLYPDIWYNEDKDDLTDELKEYFETLKQFYQNALKNNRSVLITIC</sequence>
<dbReference type="InterPro" id="IPR015068">
    <property type="entry name" value="DUF1877"/>
</dbReference>
<dbReference type="Pfam" id="PF08974">
    <property type="entry name" value="DUF1877"/>
    <property type="match status" value="1"/>
</dbReference>
<organism evidence="1 2">
    <name type="scientific">Moraxella bovis</name>
    <dbReference type="NCBI Taxonomy" id="476"/>
    <lineage>
        <taxon>Bacteria</taxon>
        <taxon>Pseudomonadati</taxon>
        <taxon>Pseudomonadota</taxon>
        <taxon>Gammaproteobacteria</taxon>
        <taxon>Moraxellales</taxon>
        <taxon>Moraxellaceae</taxon>
        <taxon>Moraxella</taxon>
    </lineage>
</organism>
<reference evidence="1 2" key="1">
    <citation type="submission" date="2018-06" db="EMBL/GenBank/DDBJ databases">
        <authorList>
            <consortium name="Pathogen Informatics"/>
            <person name="Doyle S."/>
        </authorList>
    </citation>
    <scope>NUCLEOTIDE SEQUENCE [LARGE SCALE GENOMIC DNA]</scope>
    <source>
        <strain evidence="1 2">NCTC9426</strain>
    </source>
</reference>
<dbReference type="Gene3D" id="3.40.1760.10">
    <property type="entry name" value="YfbM-like super family"/>
    <property type="match status" value="1"/>
</dbReference>
<evidence type="ECO:0000313" key="2">
    <source>
        <dbReference type="Proteomes" id="UP000254133"/>
    </source>
</evidence>
<dbReference type="SUPFAM" id="SSF111069">
    <property type="entry name" value="Hypothetical protein yfbM"/>
    <property type="match status" value="1"/>
</dbReference>
<dbReference type="RefSeq" id="WP_112742481.1">
    <property type="nucleotide sequence ID" value="NZ_CP030241.1"/>
</dbReference>
<protein>
    <submittedName>
        <fullName evidence="1">Domain of uncharacterized function (DUF1877)</fullName>
    </submittedName>
</protein>
<evidence type="ECO:0000313" key="1">
    <source>
        <dbReference type="EMBL" id="STY91513.1"/>
    </source>
</evidence>